<sequence>MTRRFHSFEASEDRGGYTGITVVRLLLINREALFLLVWTADDTQEGRGEVWADEFSSKESIFPNTERPTRAERRNHMPRGWTKKMSSLAS</sequence>
<evidence type="ECO:0000313" key="2">
    <source>
        <dbReference type="EMBL" id="KAG8187052.1"/>
    </source>
</evidence>
<dbReference type="AlphaFoldDB" id="A0AAV6UTD5"/>
<feature type="region of interest" description="Disordered" evidence="1">
    <location>
        <begin position="65"/>
        <end position="90"/>
    </location>
</feature>
<proteinExistence type="predicted"/>
<dbReference type="EMBL" id="JAFNEN010000281">
    <property type="protein sequence ID" value="KAG8187052.1"/>
    <property type="molecule type" value="Genomic_DNA"/>
</dbReference>
<organism evidence="2 3">
    <name type="scientific">Oedothorax gibbosus</name>
    <dbReference type="NCBI Taxonomy" id="931172"/>
    <lineage>
        <taxon>Eukaryota</taxon>
        <taxon>Metazoa</taxon>
        <taxon>Ecdysozoa</taxon>
        <taxon>Arthropoda</taxon>
        <taxon>Chelicerata</taxon>
        <taxon>Arachnida</taxon>
        <taxon>Araneae</taxon>
        <taxon>Araneomorphae</taxon>
        <taxon>Entelegynae</taxon>
        <taxon>Araneoidea</taxon>
        <taxon>Linyphiidae</taxon>
        <taxon>Erigoninae</taxon>
        <taxon>Oedothorax</taxon>
    </lineage>
</organism>
<keyword evidence="3" id="KW-1185">Reference proteome</keyword>
<comment type="caution">
    <text evidence="2">The sequence shown here is derived from an EMBL/GenBank/DDBJ whole genome shotgun (WGS) entry which is preliminary data.</text>
</comment>
<protein>
    <submittedName>
        <fullName evidence="2">Uncharacterized protein</fullName>
    </submittedName>
</protein>
<evidence type="ECO:0000256" key="1">
    <source>
        <dbReference type="SAM" id="MobiDB-lite"/>
    </source>
</evidence>
<reference evidence="2 3" key="1">
    <citation type="journal article" date="2022" name="Nat. Ecol. Evol.">
        <title>A masculinizing supergene underlies an exaggerated male reproductive morph in a spider.</title>
        <authorList>
            <person name="Hendrickx F."/>
            <person name="De Corte Z."/>
            <person name="Sonet G."/>
            <person name="Van Belleghem S.M."/>
            <person name="Kostlbacher S."/>
            <person name="Vangestel C."/>
        </authorList>
    </citation>
    <scope>NUCLEOTIDE SEQUENCE [LARGE SCALE GENOMIC DNA]</scope>
    <source>
        <strain evidence="2">W744_W776</strain>
    </source>
</reference>
<gene>
    <name evidence="2" type="ORF">JTE90_019262</name>
</gene>
<dbReference type="Proteomes" id="UP000827092">
    <property type="component" value="Unassembled WGS sequence"/>
</dbReference>
<name>A0AAV6UTD5_9ARAC</name>
<accession>A0AAV6UTD5</accession>
<evidence type="ECO:0000313" key="3">
    <source>
        <dbReference type="Proteomes" id="UP000827092"/>
    </source>
</evidence>